<dbReference type="PANTHER" id="PTHR10066">
    <property type="entry name" value="BETA-GLUCURONIDASE"/>
    <property type="match status" value="1"/>
</dbReference>
<proteinExistence type="inferred from homology"/>
<dbReference type="EC" id="3.2.1.31" evidence="2"/>
<dbReference type="PANTHER" id="PTHR10066:SF67">
    <property type="entry name" value="BETA-GLUCURONIDASE"/>
    <property type="match status" value="1"/>
</dbReference>
<dbReference type="SUPFAM" id="SSF49785">
    <property type="entry name" value="Galactose-binding domain-like"/>
    <property type="match status" value="1"/>
</dbReference>
<dbReference type="Gene3D" id="2.60.120.260">
    <property type="entry name" value="Galactose-binding domain-like"/>
    <property type="match status" value="1"/>
</dbReference>
<dbReference type="InterPro" id="IPR013783">
    <property type="entry name" value="Ig-like_fold"/>
</dbReference>
<evidence type="ECO:0000313" key="9">
    <source>
        <dbReference type="EMBL" id="MBP1906070.1"/>
    </source>
</evidence>
<evidence type="ECO:0000256" key="2">
    <source>
        <dbReference type="ARBA" id="ARBA00012761"/>
    </source>
</evidence>
<dbReference type="GO" id="GO:0004566">
    <property type="term" value="F:beta-glucuronidase activity"/>
    <property type="evidence" value="ECO:0007669"/>
    <property type="project" value="UniProtKB-EC"/>
</dbReference>
<keyword evidence="5 9" id="KW-0326">Glycosidase</keyword>
<dbReference type="SUPFAM" id="SSF51445">
    <property type="entry name" value="(Trans)glycosidases"/>
    <property type="match status" value="1"/>
</dbReference>
<dbReference type="Pfam" id="PF02837">
    <property type="entry name" value="Glyco_hydro_2_N"/>
    <property type="match status" value="1"/>
</dbReference>
<comment type="similarity">
    <text evidence="1">Belongs to the glycosyl hydrolase 2 family.</text>
</comment>
<evidence type="ECO:0000259" key="8">
    <source>
        <dbReference type="Pfam" id="PF02837"/>
    </source>
</evidence>
<name>A0ABS4FU53_9BACL</name>
<dbReference type="EMBL" id="JAGGKG010000012">
    <property type="protein sequence ID" value="MBP1906070.1"/>
    <property type="molecule type" value="Genomic_DNA"/>
</dbReference>
<accession>A0ABS4FU53</accession>
<evidence type="ECO:0000256" key="4">
    <source>
        <dbReference type="ARBA" id="ARBA00022801"/>
    </source>
</evidence>
<evidence type="ECO:0000256" key="3">
    <source>
        <dbReference type="ARBA" id="ARBA00016205"/>
    </source>
</evidence>
<dbReference type="InterPro" id="IPR006103">
    <property type="entry name" value="Glyco_hydro_2_cat"/>
</dbReference>
<dbReference type="InterPro" id="IPR006102">
    <property type="entry name" value="Ig-like_GH2"/>
</dbReference>
<dbReference type="Pfam" id="PF00703">
    <property type="entry name" value="Glyco_hydro_2"/>
    <property type="match status" value="1"/>
</dbReference>
<dbReference type="NCBIfam" id="NF007538">
    <property type="entry name" value="PRK10150.1"/>
    <property type="match status" value="1"/>
</dbReference>
<dbReference type="Pfam" id="PF02836">
    <property type="entry name" value="Glyco_hydro_2_C"/>
    <property type="match status" value="1"/>
</dbReference>
<gene>
    <name evidence="9" type="ORF">J2Z32_002719</name>
</gene>
<dbReference type="InterPro" id="IPR006104">
    <property type="entry name" value="Glyco_hydro_2_N"/>
</dbReference>
<evidence type="ECO:0000256" key="5">
    <source>
        <dbReference type="ARBA" id="ARBA00023295"/>
    </source>
</evidence>
<reference evidence="9 10" key="1">
    <citation type="submission" date="2021-03" db="EMBL/GenBank/DDBJ databases">
        <title>Genomic Encyclopedia of Type Strains, Phase IV (KMG-IV): sequencing the most valuable type-strain genomes for metagenomic binning, comparative biology and taxonomic classification.</title>
        <authorList>
            <person name="Goeker M."/>
        </authorList>
    </citation>
    <scope>NUCLEOTIDE SEQUENCE [LARGE SCALE GENOMIC DNA]</scope>
    <source>
        <strain evidence="9 10">DSM 14349</strain>
    </source>
</reference>
<dbReference type="InterPro" id="IPR017853">
    <property type="entry name" value="GH"/>
</dbReference>
<dbReference type="Gene3D" id="2.60.40.10">
    <property type="entry name" value="Immunoglobulins"/>
    <property type="match status" value="1"/>
</dbReference>
<feature type="domain" description="Glycosyl hydrolases family 2 sugar binding" evidence="8">
    <location>
        <begin position="15"/>
        <end position="175"/>
    </location>
</feature>
<dbReference type="SUPFAM" id="SSF49303">
    <property type="entry name" value="beta-Galactosidase/glucuronidase domain"/>
    <property type="match status" value="1"/>
</dbReference>
<comment type="caution">
    <text evidence="9">The sequence shown here is derived from an EMBL/GenBank/DDBJ whole genome shotgun (WGS) entry which is preliminary data.</text>
</comment>
<evidence type="ECO:0000313" key="10">
    <source>
        <dbReference type="Proteomes" id="UP001519272"/>
    </source>
</evidence>
<dbReference type="InterPro" id="IPR008979">
    <property type="entry name" value="Galactose-bd-like_sf"/>
</dbReference>
<keyword evidence="10" id="KW-1185">Reference proteome</keyword>
<dbReference type="Gene3D" id="3.20.20.80">
    <property type="entry name" value="Glycosidases"/>
    <property type="match status" value="1"/>
</dbReference>
<protein>
    <recommendedName>
        <fullName evidence="3">Beta-glucuronidase</fullName>
        <ecNumber evidence="2">3.2.1.31</ecNumber>
    </recommendedName>
</protein>
<feature type="domain" description="Glycoside hydrolase family 2 catalytic" evidence="7">
    <location>
        <begin position="273"/>
        <end position="589"/>
    </location>
</feature>
<dbReference type="InterPro" id="IPR036156">
    <property type="entry name" value="Beta-gal/glucu_dom_sf"/>
</dbReference>
<evidence type="ECO:0000259" key="6">
    <source>
        <dbReference type="Pfam" id="PF00703"/>
    </source>
</evidence>
<organism evidence="9 10">
    <name type="scientific">Paenibacillus turicensis</name>
    <dbReference type="NCBI Taxonomy" id="160487"/>
    <lineage>
        <taxon>Bacteria</taxon>
        <taxon>Bacillati</taxon>
        <taxon>Bacillota</taxon>
        <taxon>Bacilli</taxon>
        <taxon>Bacillales</taxon>
        <taxon>Paenibacillaceae</taxon>
        <taxon>Paenibacillus</taxon>
    </lineage>
</organism>
<feature type="domain" description="Glycoside hydrolase family 2 immunoglobulin-like beta-sandwich" evidence="6">
    <location>
        <begin position="178"/>
        <end position="271"/>
    </location>
</feature>
<evidence type="ECO:0000259" key="7">
    <source>
        <dbReference type="Pfam" id="PF02836"/>
    </source>
</evidence>
<dbReference type="InterPro" id="IPR006101">
    <property type="entry name" value="Glyco_hydro_2"/>
</dbReference>
<sequence>MMLYPKMNETRSLIDLSGIWKVQIEKQGTNIDPCKPLQETILIAVPASLNDQVIDEEIRNHVGNFWYETELTLPSSIFNERKVIRFASVTHKAIVFINGEKVAEHIGGFTPFEVEIDSHVKLGINNLKVCVSNILDESTLPCGFYQEINGKPYVTPRFDFFNYCGIHRPVKLYTTNHTHIDDIIIHYDYKDGETSVTPEVAISGEYDKVTIEIVDENNKIVAKANSLNESLLILGTHLWQPLQAYLYKLKVSLYNVNGNLLDTYAEEFGVRTVKIENNKFYINDKEFYFKGFGKHEDFPVLGKGFNSAVTNLDKNLMKWLGANSFRTSHYPYSEEEMILADREGIVVIDEVPGVGLFTNFHVDVNLNINKDSKNTWQTLQTHDNHKNVIQELVKRDKNHACVVMWAIANEPASHQEGAGQYFRPLVELTKRLDHQKRPVVIPNIVNATPELDQVTEFVDVICLNRYYGWYIQHGNLDLAIEGLRNELKKWHEKYPNKPIMFSEFGADTISGLHSLYRTPYSEEFQIDFYRRNFEVLDELDYIVGEHLWNFADFETAANIRRIDGNKKGIFTRDRRPKSIAFELKRRWEKL</sequence>
<keyword evidence="4 9" id="KW-0378">Hydrolase</keyword>
<evidence type="ECO:0000256" key="1">
    <source>
        <dbReference type="ARBA" id="ARBA00007401"/>
    </source>
</evidence>
<dbReference type="PRINTS" id="PR00132">
    <property type="entry name" value="GLHYDRLASE2"/>
</dbReference>
<dbReference type="Proteomes" id="UP001519272">
    <property type="component" value="Unassembled WGS sequence"/>
</dbReference>